<feature type="compositionally biased region" description="Basic and acidic residues" evidence="17">
    <location>
        <begin position="534"/>
        <end position="543"/>
    </location>
</feature>
<dbReference type="GO" id="GO:0005737">
    <property type="term" value="C:cytoplasm"/>
    <property type="evidence" value="ECO:0007669"/>
    <property type="project" value="UniProtKB-ARBA"/>
</dbReference>
<dbReference type="InterPro" id="IPR012341">
    <property type="entry name" value="6hp_glycosidase-like_sf"/>
</dbReference>
<evidence type="ECO:0000256" key="4">
    <source>
        <dbReference type="ARBA" id="ARBA00022741"/>
    </source>
</evidence>
<reference evidence="22" key="1">
    <citation type="submission" date="2021-02" db="EMBL/GenBank/DDBJ databases">
        <authorList>
            <person name="Dougan E. K."/>
            <person name="Rhodes N."/>
            <person name="Thang M."/>
            <person name="Chan C."/>
        </authorList>
    </citation>
    <scope>NUCLEOTIDE SEQUENCE</scope>
</reference>
<dbReference type="SMART" id="SM00487">
    <property type="entry name" value="DEXDc"/>
    <property type="match status" value="1"/>
</dbReference>
<comment type="similarity">
    <text evidence="2">Belongs to the DEAD box helicase family. DDX4/VASA subfamily.</text>
</comment>
<evidence type="ECO:0000256" key="10">
    <source>
        <dbReference type="ARBA" id="ARBA00022884"/>
    </source>
</evidence>
<dbReference type="InterPro" id="IPR000629">
    <property type="entry name" value="RNA-helicase_DEAD-box_CS"/>
</dbReference>
<comment type="similarity">
    <text evidence="11">Belongs to the DEAD box helicase family. DDX41 subfamily.</text>
</comment>
<feature type="short sequence motif" description="Q motif" evidence="15">
    <location>
        <begin position="751"/>
        <end position="779"/>
    </location>
</feature>
<dbReference type="InterPro" id="IPR001382">
    <property type="entry name" value="Glyco_hydro_47"/>
</dbReference>
<comment type="catalytic activity">
    <reaction evidence="12">
        <text>ATP + H2O = ADP + phosphate + H(+)</text>
        <dbReference type="Rhea" id="RHEA:13065"/>
        <dbReference type="ChEBI" id="CHEBI:15377"/>
        <dbReference type="ChEBI" id="CHEBI:15378"/>
        <dbReference type="ChEBI" id="CHEBI:30616"/>
        <dbReference type="ChEBI" id="CHEBI:43474"/>
        <dbReference type="ChEBI" id="CHEBI:456216"/>
        <dbReference type="EC" id="3.6.4.13"/>
    </reaction>
</comment>
<evidence type="ECO:0000256" key="14">
    <source>
        <dbReference type="PROSITE-ProRule" id="PRU00047"/>
    </source>
</evidence>
<name>A0A812U566_SYMPI</name>
<feature type="compositionally biased region" description="Basic residues" evidence="17">
    <location>
        <begin position="544"/>
        <end position="554"/>
    </location>
</feature>
<keyword evidence="9" id="KW-0067">ATP-binding</keyword>
<dbReference type="FunFam" id="3.40.50.300:FF:000449">
    <property type="entry name" value="Probable ATP-dependent RNA helicase DDX41"/>
    <property type="match status" value="1"/>
</dbReference>
<keyword evidence="16" id="KW-0326">Glycosidase</keyword>
<comment type="cofactor">
    <cofactor evidence="13">
        <name>Ca(2+)</name>
        <dbReference type="ChEBI" id="CHEBI:29108"/>
    </cofactor>
</comment>
<gene>
    <name evidence="22" type="primary">RH35</name>
    <name evidence="22" type="ORF">SPIL2461_LOCUS14706</name>
</gene>
<dbReference type="SMART" id="SM00490">
    <property type="entry name" value="HELICc"/>
    <property type="match status" value="1"/>
</dbReference>
<evidence type="ECO:0000259" key="21">
    <source>
        <dbReference type="PROSITE" id="PS51195"/>
    </source>
</evidence>
<evidence type="ECO:0000256" key="9">
    <source>
        <dbReference type="ARBA" id="ARBA00022840"/>
    </source>
</evidence>
<evidence type="ECO:0000256" key="3">
    <source>
        <dbReference type="ARBA" id="ARBA00022723"/>
    </source>
</evidence>
<keyword evidence="4" id="KW-0547">Nucleotide-binding</keyword>
<dbReference type="InterPro" id="IPR036875">
    <property type="entry name" value="Znf_CCHC_sf"/>
</dbReference>
<dbReference type="CDD" id="cd18787">
    <property type="entry name" value="SF2_C_DEAD"/>
    <property type="match status" value="1"/>
</dbReference>
<evidence type="ECO:0000256" key="15">
    <source>
        <dbReference type="PROSITE-ProRule" id="PRU00552"/>
    </source>
</evidence>
<dbReference type="InterPro" id="IPR014001">
    <property type="entry name" value="Helicase_ATP-bd"/>
</dbReference>
<dbReference type="PROSITE" id="PS51195">
    <property type="entry name" value="Q_MOTIF"/>
    <property type="match status" value="1"/>
</dbReference>
<keyword evidence="7" id="KW-0347">Helicase</keyword>
<dbReference type="InterPro" id="IPR046450">
    <property type="entry name" value="PA_dom_sf"/>
</dbReference>
<keyword evidence="10" id="KW-0694">RNA-binding</keyword>
<evidence type="ECO:0000256" key="8">
    <source>
        <dbReference type="ARBA" id="ARBA00022833"/>
    </source>
</evidence>
<feature type="domain" description="Helicase C-terminal" evidence="20">
    <location>
        <begin position="979"/>
        <end position="1139"/>
    </location>
</feature>
<dbReference type="GO" id="GO:0005524">
    <property type="term" value="F:ATP binding"/>
    <property type="evidence" value="ECO:0007669"/>
    <property type="project" value="UniProtKB-KW"/>
</dbReference>
<dbReference type="Gene3D" id="3.40.50.300">
    <property type="entry name" value="P-loop containing nucleotide triphosphate hydrolases"/>
    <property type="match status" value="2"/>
</dbReference>
<feature type="region of interest" description="Disordered" evidence="17">
    <location>
        <begin position="534"/>
        <end position="562"/>
    </location>
</feature>
<evidence type="ECO:0000256" key="12">
    <source>
        <dbReference type="ARBA" id="ARBA00047984"/>
    </source>
</evidence>
<dbReference type="GO" id="GO:0003723">
    <property type="term" value="F:RNA binding"/>
    <property type="evidence" value="ECO:0007669"/>
    <property type="project" value="UniProtKB-KW"/>
</dbReference>
<dbReference type="AlphaFoldDB" id="A0A812U566"/>
<dbReference type="PANTHER" id="PTHR47958">
    <property type="entry name" value="ATP-DEPENDENT RNA HELICASE DBP3"/>
    <property type="match status" value="1"/>
</dbReference>
<keyword evidence="5 14" id="KW-0863">Zinc-finger</keyword>
<dbReference type="EMBL" id="CAJNIZ010034446">
    <property type="protein sequence ID" value="CAE7553012.1"/>
    <property type="molecule type" value="Genomic_DNA"/>
</dbReference>
<keyword evidence="13" id="KW-0106">Calcium</keyword>
<evidence type="ECO:0000256" key="11">
    <source>
        <dbReference type="ARBA" id="ARBA00023594"/>
    </source>
</evidence>
<dbReference type="InterPro" id="IPR011545">
    <property type="entry name" value="DEAD/DEAH_box_helicase_dom"/>
</dbReference>
<keyword evidence="8" id="KW-0862">Zinc</keyword>
<protein>
    <recommendedName>
        <fullName evidence="16">alpha-1,2-Mannosidase</fullName>
        <ecNumber evidence="16">3.2.1.-</ecNumber>
    </recommendedName>
</protein>
<dbReference type="SMART" id="SM00343">
    <property type="entry name" value="ZnF_C2HC"/>
    <property type="match status" value="1"/>
</dbReference>
<sequence>MPRSRVNLAHGIPKGSSSTVTIAEAGSFLLEFGMLSRLTGQDRFAKAAKRSLLAFWSRRNTLDLVGTSIDVNTGNFVDQQSTTGPGQDSFFEYLLKGYILFQDLELLEIFVSAYAAVELYHSFEGFTYNVDMNKGLMANTHLSPLACVWASLQVLIGDVASGLRSVLYWYGLWKKHEALPEVFDTRAESPTQARDSPLRPELIEAIFYLSLALPGDSMIFEMAKSLANAIDDQSRVNCGFASVADVTTKRLDDRMDSFFLSETLVYLYLALAPPEDLAQAMTWFLGASIFTTEGHLFPILPSTSDSSRLATSTAMRGQDLYPSAAANAPLPVCEALTPFERVAVQQRCRTKYLLTPSYQMQMNAETSRRCRSQAVVLMVWSAGDFARPLMRISGLASSLGRPVPVLTLHGQLQDGSGDAHPATLNGGDKEQLPQHALALLRLDLEQSPGRMPHFSSSPVRLEPLRRLFATRGVVAAQPLNACADLQAPAGNQHASEAAYAGRLVIISRGGCLFVQKLLRAQLAGASGVIVINSENHDSDDMSKPRARRRKRGRAHQSTVRTNKVRGGGAMVSADLELRKRKFDDDDVEPQLDPDEDEAYEDYVPVKKRKAVMKEKLVSDRQKERREEAERVMRERLAEEKKKRGIANSLLAVSAKLKAEEEANKDSREAAIKESIRNEEDQLLEQVQLQMSTPLMSVRERAKGIMYKERMPAIGDWRPIQKYRDMPETERASVREKYFIEVNGTDVPAPIKRFEEMRIPRGILEGLKAKGIIRPTQIQMQGIPAGLMGRDIIGIAFTGSGKTLVFGLPMIMCALEQELRARVQPTEGPFGLIIAPSRELAHQTYEVLEFYTDHLAEYHKEFPKLRSVLTIGGLSTGTQAQAIKKGCHMVVATPGRLNDLLNKKRMSLAQCQVLVLDEADRMIDLGFEEEIRNTLDHYRGQRQTLLFSATMPKKIQDFAKTALVDAVVINVGRAGAANLDVIQEVEYVKQEAKLVYLLKCLQKTPPPVLIFCENKSDVDDVHEYLLLKSVEVVAIHGGLDQEERHEAIRSFKEGSKDVLIGTDVASKGLDFPAIQHVINFDMPKEIENYVHRIGRTGRCGRTGVATTFVNKNQDETILLDLKALLLEAGQHVPPFLMQLETGGGGREEEEIGGVKGCAYCGGLGHRISDCPKLETTRQKTTSATKDYLTTGAARYTGAEGYAGDW</sequence>
<keyword evidence="23" id="KW-1185">Reference proteome</keyword>
<dbReference type="InterPro" id="IPR001878">
    <property type="entry name" value="Znf_CCHC"/>
</dbReference>
<dbReference type="InterPro" id="IPR036026">
    <property type="entry name" value="Seven-hairpin_glycosidases"/>
</dbReference>
<evidence type="ECO:0000313" key="22">
    <source>
        <dbReference type="EMBL" id="CAE7553012.1"/>
    </source>
</evidence>
<dbReference type="PROSITE" id="PS51194">
    <property type="entry name" value="HELICASE_CTER"/>
    <property type="match status" value="1"/>
</dbReference>
<feature type="domain" description="Helicase ATP-binding" evidence="19">
    <location>
        <begin position="782"/>
        <end position="968"/>
    </location>
</feature>
<evidence type="ECO:0000259" key="18">
    <source>
        <dbReference type="PROSITE" id="PS50158"/>
    </source>
</evidence>
<dbReference type="GO" id="GO:0005509">
    <property type="term" value="F:calcium ion binding"/>
    <property type="evidence" value="ECO:0007669"/>
    <property type="project" value="InterPro"/>
</dbReference>
<evidence type="ECO:0000313" key="23">
    <source>
        <dbReference type="Proteomes" id="UP000649617"/>
    </source>
</evidence>
<evidence type="ECO:0000256" key="2">
    <source>
        <dbReference type="ARBA" id="ARBA00010132"/>
    </source>
</evidence>
<proteinExistence type="inferred from homology"/>
<keyword evidence="3 13" id="KW-0479">Metal-binding</keyword>
<evidence type="ECO:0000256" key="1">
    <source>
        <dbReference type="ARBA" id="ARBA00007658"/>
    </source>
</evidence>
<dbReference type="Proteomes" id="UP000649617">
    <property type="component" value="Unassembled WGS sequence"/>
</dbReference>
<dbReference type="Pfam" id="PF01532">
    <property type="entry name" value="Glyco_hydro_47"/>
    <property type="match status" value="1"/>
</dbReference>
<dbReference type="EC" id="3.2.1.-" evidence="16"/>
<evidence type="ECO:0000256" key="16">
    <source>
        <dbReference type="RuleBase" id="RU361193"/>
    </source>
</evidence>
<evidence type="ECO:0000256" key="17">
    <source>
        <dbReference type="SAM" id="MobiDB-lite"/>
    </source>
</evidence>
<dbReference type="PROSITE" id="PS51192">
    <property type="entry name" value="HELICASE_ATP_BIND_1"/>
    <property type="match status" value="1"/>
</dbReference>
<dbReference type="Pfam" id="PF02225">
    <property type="entry name" value="PA"/>
    <property type="match status" value="1"/>
</dbReference>
<evidence type="ECO:0000256" key="5">
    <source>
        <dbReference type="ARBA" id="ARBA00022771"/>
    </source>
</evidence>
<keyword evidence="6 16" id="KW-0378">Hydrolase</keyword>
<dbReference type="GO" id="GO:0005975">
    <property type="term" value="P:carbohydrate metabolic process"/>
    <property type="evidence" value="ECO:0007669"/>
    <property type="project" value="InterPro"/>
</dbReference>
<evidence type="ECO:0000256" key="13">
    <source>
        <dbReference type="PIRSR" id="PIRSR601382-2"/>
    </source>
</evidence>
<feature type="binding site" evidence="13">
    <location>
        <position position="292"/>
    </location>
    <ligand>
        <name>Ca(2+)</name>
        <dbReference type="ChEBI" id="CHEBI:29108"/>
    </ligand>
</feature>
<dbReference type="GO" id="GO:0004571">
    <property type="term" value="F:mannosyl-oligosaccharide 1,2-alpha-mannosidase activity"/>
    <property type="evidence" value="ECO:0007669"/>
    <property type="project" value="InterPro"/>
</dbReference>
<dbReference type="GO" id="GO:0008270">
    <property type="term" value="F:zinc ion binding"/>
    <property type="evidence" value="ECO:0007669"/>
    <property type="project" value="UniProtKB-KW"/>
</dbReference>
<dbReference type="SUPFAM" id="SSF52025">
    <property type="entry name" value="PA domain"/>
    <property type="match status" value="1"/>
</dbReference>
<dbReference type="SUPFAM" id="SSF48225">
    <property type="entry name" value="Seven-hairpin glycosidases"/>
    <property type="match status" value="1"/>
</dbReference>
<dbReference type="GO" id="GO:0003724">
    <property type="term" value="F:RNA helicase activity"/>
    <property type="evidence" value="ECO:0007669"/>
    <property type="project" value="UniProtKB-EC"/>
</dbReference>
<dbReference type="GO" id="GO:0005634">
    <property type="term" value="C:nucleus"/>
    <property type="evidence" value="ECO:0007669"/>
    <property type="project" value="UniProtKB-ARBA"/>
</dbReference>
<comment type="similarity">
    <text evidence="1 16">Belongs to the glycosyl hydrolase 47 family.</text>
</comment>
<evidence type="ECO:0000256" key="7">
    <source>
        <dbReference type="ARBA" id="ARBA00022806"/>
    </source>
</evidence>
<dbReference type="PROSITE" id="PS50158">
    <property type="entry name" value="ZF_CCHC"/>
    <property type="match status" value="1"/>
</dbReference>
<organism evidence="22 23">
    <name type="scientific">Symbiodinium pilosum</name>
    <name type="common">Dinoflagellate</name>
    <dbReference type="NCBI Taxonomy" id="2952"/>
    <lineage>
        <taxon>Eukaryota</taxon>
        <taxon>Sar</taxon>
        <taxon>Alveolata</taxon>
        <taxon>Dinophyceae</taxon>
        <taxon>Suessiales</taxon>
        <taxon>Symbiodiniaceae</taxon>
        <taxon>Symbiodinium</taxon>
    </lineage>
</organism>
<dbReference type="Pfam" id="PF00270">
    <property type="entry name" value="DEAD"/>
    <property type="match status" value="1"/>
</dbReference>
<evidence type="ECO:0000259" key="20">
    <source>
        <dbReference type="PROSITE" id="PS51194"/>
    </source>
</evidence>
<dbReference type="PROSITE" id="PS00039">
    <property type="entry name" value="DEAD_ATP_HELICASE"/>
    <property type="match status" value="1"/>
</dbReference>
<dbReference type="InterPro" id="IPR003137">
    <property type="entry name" value="PA_domain"/>
</dbReference>
<dbReference type="GO" id="GO:0016020">
    <property type="term" value="C:membrane"/>
    <property type="evidence" value="ECO:0007669"/>
    <property type="project" value="InterPro"/>
</dbReference>
<dbReference type="Gene3D" id="3.50.30.30">
    <property type="match status" value="1"/>
</dbReference>
<accession>A0A812U566</accession>
<dbReference type="FunFam" id="3.40.50.300:FF:000657">
    <property type="entry name" value="Probable ATP-dependent RNA helicase DDX41"/>
    <property type="match status" value="1"/>
</dbReference>
<dbReference type="SUPFAM" id="SSF57756">
    <property type="entry name" value="Retrovirus zinc finger-like domains"/>
    <property type="match status" value="1"/>
</dbReference>
<dbReference type="Pfam" id="PF00271">
    <property type="entry name" value="Helicase_C"/>
    <property type="match status" value="1"/>
</dbReference>
<dbReference type="SUPFAM" id="SSF52540">
    <property type="entry name" value="P-loop containing nucleoside triphosphate hydrolases"/>
    <property type="match status" value="1"/>
</dbReference>
<feature type="domain" description="DEAD-box RNA helicase Q" evidence="21">
    <location>
        <begin position="751"/>
        <end position="779"/>
    </location>
</feature>
<comment type="caution">
    <text evidence="22">The sequence shown here is derived from an EMBL/GenBank/DDBJ whole genome shotgun (WGS) entry which is preliminary data.</text>
</comment>
<feature type="domain" description="CCHC-type" evidence="18">
    <location>
        <begin position="1156"/>
        <end position="1171"/>
    </location>
</feature>
<dbReference type="Gene3D" id="1.50.10.10">
    <property type="match status" value="1"/>
</dbReference>
<evidence type="ECO:0000256" key="6">
    <source>
        <dbReference type="ARBA" id="ARBA00022801"/>
    </source>
</evidence>
<dbReference type="InterPro" id="IPR001650">
    <property type="entry name" value="Helicase_C-like"/>
</dbReference>
<dbReference type="PRINTS" id="PR00747">
    <property type="entry name" value="GLYHDRLASE47"/>
</dbReference>
<dbReference type="OrthoDB" id="196131at2759"/>
<dbReference type="InterPro" id="IPR027417">
    <property type="entry name" value="P-loop_NTPase"/>
</dbReference>
<dbReference type="InterPro" id="IPR014014">
    <property type="entry name" value="RNA_helicase_DEAD_Q_motif"/>
</dbReference>
<evidence type="ECO:0000259" key="19">
    <source>
        <dbReference type="PROSITE" id="PS51192"/>
    </source>
</evidence>